<name>A0A139WDJ0_TRICA</name>
<dbReference type="KEGG" id="tca:660310"/>
<dbReference type="PANTHER" id="PTHR21084">
    <property type="entry name" value="DENSE INCISORS"/>
    <property type="match status" value="1"/>
</dbReference>
<dbReference type="Proteomes" id="UP000007266">
    <property type="component" value="Linkage group 8"/>
</dbReference>
<evidence type="ECO:0000313" key="3">
    <source>
        <dbReference type="Proteomes" id="UP000007266"/>
    </source>
</evidence>
<proteinExistence type="predicted"/>
<dbReference type="InParanoid" id="A0A139WDJ0"/>
<dbReference type="PhylomeDB" id="A0A139WDJ0"/>
<dbReference type="OMA" id="PYSENNW"/>
<dbReference type="InterPro" id="IPR026698">
    <property type="entry name" value="UPF_C3orf38"/>
</dbReference>
<feature type="domain" description="NTF2" evidence="1">
    <location>
        <begin position="117"/>
        <end position="245"/>
    </location>
</feature>
<dbReference type="Gene3D" id="3.10.450.50">
    <property type="match status" value="1"/>
</dbReference>
<sequence>MLNDTSRQGICEILASLDDNTLFNLAGTVTQGLLKNRINTRDEAVNAILNYSPDALSFLRRKIITREVLFAYLHAKNVSIDLPATKNDLVQKTAQIWSIQYVQEANNQADSGSISLLAEQFTRWFYAQLNKNECLNHEHFYPNVRLKIVMSNNGQVSTEVIENDPLKVVQGLYALRTNFNLFFNPNLSSEGVQGRVDPHGLVLVLVCGTLHTGATCVGVFEQVFALARDPQTDNNWKIKSSEINLKSESGVRGLPVLANSNLLALT</sequence>
<dbReference type="eggNOG" id="ENOG502RKN5">
    <property type="taxonomic scope" value="Eukaryota"/>
</dbReference>
<dbReference type="Pfam" id="PF15008">
    <property type="entry name" value="DUF4518"/>
    <property type="match status" value="1"/>
</dbReference>
<accession>A0A139WDJ0</accession>
<dbReference type="AlphaFoldDB" id="A0A139WDJ0"/>
<dbReference type="InterPro" id="IPR018222">
    <property type="entry name" value="Nuclear_transport_factor_2_euk"/>
</dbReference>
<dbReference type="SUPFAM" id="SSF54427">
    <property type="entry name" value="NTF2-like"/>
    <property type="match status" value="1"/>
</dbReference>
<dbReference type="FunCoup" id="A0A139WDJ0">
    <property type="interactions" value="761"/>
</dbReference>
<evidence type="ECO:0000313" key="2">
    <source>
        <dbReference type="EMBL" id="KYB26003.1"/>
    </source>
</evidence>
<dbReference type="PANTHER" id="PTHR21084:SF1">
    <property type="entry name" value="DENSE INCISORS"/>
    <property type="match status" value="1"/>
</dbReference>
<organism evidence="2 3">
    <name type="scientific">Tribolium castaneum</name>
    <name type="common">Red flour beetle</name>
    <dbReference type="NCBI Taxonomy" id="7070"/>
    <lineage>
        <taxon>Eukaryota</taxon>
        <taxon>Metazoa</taxon>
        <taxon>Ecdysozoa</taxon>
        <taxon>Arthropoda</taxon>
        <taxon>Hexapoda</taxon>
        <taxon>Insecta</taxon>
        <taxon>Pterygota</taxon>
        <taxon>Neoptera</taxon>
        <taxon>Endopterygota</taxon>
        <taxon>Coleoptera</taxon>
        <taxon>Polyphaga</taxon>
        <taxon>Cucujiformia</taxon>
        <taxon>Tenebrionidae</taxon>
        <taxon>Tenebrionidae incertae sedis</taxon>
        <taxon>Tribolium</taxon>
    </lineage>
</organism>
<dbReference type="EMBL" id="KQ971358">
    <property type="protein sequence ID" value="KYB26003.1"/>
    <property type="molecule type" value="Genomic_DNA"/>
</dbReference>
<gene>
    <name evidence="2" type="primary">AUGUSTUS-3.0.2_34826</name>
    <name evidence="2" type="ORF">TcasGA2_TC034826</name>
</gene>
<dbReference type="STRING" id="7070.A0A139WDJ0"/>
<dbReference type="OrthoDB" id="6407068at2759"/>
<reference evidence="2 3" key="1">
    <citation type="journal article" date="2008" name="Nature">
        <title>The genome of the model beetle and pest Tribolium castaneum.</title>
        <authorList>
            <consortium name="Tribolium Genome Sequencing Consortium"/>
            <person name="Richards S."/>
            <person name="Gibbs R.A."/>
            <person name="Weinstock G.M."/>
            <person name="Brown S.J."/>
            <person name="Denell R."/>
            <person name="Beeman R.W."/>
            <person name="Gibbs R."/>
            <person name="Beeman R.W."/>
            <person name="Brown S.J."/>
            <person name="Bucher G."/>
            <person name="Friedrich M."/>
            <person name="Grimmelikhuijzen C.J."/>
            <person name="Klingler M."/>
            <person name="Lorenzen M."/>
            <person name="Richards S."/>
            <person name="Roth S."/>
            <person name="Schroder R."/>
            <person name="Tautz D."/>
            <person name="Zdobnov E.M."/>
            <person name="Muzny D."/>
            <person name="Gibbs R.A."/>
            <person name="Weinstock G.M."/>
            <person name="Attaway T."/>
            <person name="Bell S."/>
            <person name="Buhay C.J."/>
            <person name="Chandrabose M.N."/>
            <person name="Chavez D."/>
            <person name="Clerk-Blankenburg K.P."/>
            <person name="Cree A."/>
            <person name="Dao M."/>
            <person name="Davis C."/>
            <person name="Chacko J."/>
            <person name="Dinh H."/>
            <person name="Dugan-Rocha S."/>
            <person name="Fowler G."/>
            <person name="Garner T.T."/>
            <person name="Garnes J."/>
            <person name="Gnirke A."/>
            <person name="Hawes A."/>
            <person name="Hernandez J."/>
            <person name="Hines S."/>
            <person name="Holder M."/>
            <person name="Hume J."/>
            <person name="Jhangiani S.N."/>
            <person name="Joshi V."/>
            <person name="Khan Z.M."/>
            <person name="Jackson L."/>
            <person name="Kovar C."/>
            <person name="Kowis A."/>
            <person name="Lee S."/>
            <person name="Lewis L.R."/>
            <person name="Margolis J."/>
            <person name="Morgan M."/>
            <person name="Nazareth L.V."/>
            <person name="Nguyen N."/>
            <person name="Okwuonu G."/>
            <person name="Parker D."/>
            <person name="Richards S."/>
            <person name="Ruiz S.J."/>
            <person name="Santibanez J."/>
            <person name="Savard J."/>
            <person name="Scherer S.E."/>
            <person name="Schneider B."/>
            <person name="Sodergren E."/>
            <person name="Tautz D."/>
            <person name="Vattahil S."/>
            <person name="Villasana D."/>
            <person name="White C.S."/>
            <person name="Wright R."/>
            <person name="Park Y."/>
            <person name="Beeman R.W."/>
            <person name="Lord J."/>
            <person name="Oppert B."/>
            <person name="Lorenzen M."/>
            <person name="Brown S."/>
            <person name="Wang L."/>
            <person name="Savard J."/>
            <person name="Tautz D."/>
            <person name="Richards S."/>
            <person name="Weinstock G."/>
            <person name="Gibbs R.A."/>
            <person name="Liu Y."/>
            <person name="Worley K."/>
            <person name="Weinstock G."/>
            <person name="Elsik C.G."/>
            <person name="Reese J.T."/>
            <person name="Elhaik E."/>
            <person name="Landan G."/>
            <person name="Graur D."/>
            <person name="Arensburger P."/>
            <person name="Atkinson P."/>
            <person name="Beeman R.W."/>
            <person name="Beidler J."/>
            <person name="Brown S.J."/>
            <person name="Demuth J.P."/>
            <person name="Drury D.W."/>
            <person name="Du Y.Z."/>
            <person name="Fujiwara H."/>
            <person name="Lorenzen M."/>
            <person name="Maselli V."/>
            <person name="Osanai M."/>
            <person name="Park Y."/>
            <person name="Robertson H.M."/>
            <person name="Tu Z."/>
            <person name="Wang J.J."/>
            <person name="Wang S."/>
            <person name="Richards S."/>
            <person name="Song H."/>
            <person name="Zhang L."/>
            <person name="Sodergren E."/>
            <person name="Werner D."/>
            <person name="Stanke M."/>
            <person name="Morgenstern B."/>
            <person name="Solovyev V."/>
            <person name="Kosarev P."/>
            <person name="Brown G."/>
            <person name="Chen H.C."/>
            <person name="Ermolaeva O."/>
            <person name="Hlavina W."/>
            <person name="Kapustin Y."/>
            <person name="Kiryutin B."/>
            <person name="Kitts P."/>
            <person name="Maglott D."/>
            <person name="Pruitt K."/>
            <person name="Sapojnikov V."/>
            <person name="Souvorov A."/>
            <person name="Mackey A.J."/>
            <person name="Waterhouse R.M."/>
            <person name="Wyder S."/>
            <person name="Zdobnov E.M."/>
            <person name="Zdobnov E.M."/>
            <person name="Wyder S."/>
            <person name="Kriventseva E.V."/>
            <person name="Kadowaki T."/>
            <person name="Bork P."/>
            <person name="Aranda M."/>
            <person name="Bao R."/>
            <person name="Beermann A."/>
            <person name="Berns N."/>
            <person name="Bolognesi R."/>
            <person name="Bonneton F."/>
            <person name="Bopp D."/>
            <person name="Brown S.J."/>
            <person name="Bucher G."/>
            <person name="Butts T."/>
            <person name="Chaumot A."/>
            <person name="Denell R.E."/>
            <person name="Ferrier D.E."/>
            <person name="Friedrich M."/>
            <person name="Gordon C.M."/>
            <person name="Jindra M."/>
            <person name="Klingler M."/>
            <person name="Lan Q."/>
            <person name="Lattorff H.M."/>
            <person name="Laudet V."/>
            <person name="von Levetsow C."/>
            <person name="Liu Z."/>
            <person name="Lutz R."/>
            <person name="Lynch J.A."/>
            <person name="da Fonseca R.N."/>
            <person name="Posnien N."/>
            <person name="Reuter R."/>
            <person name="Roth S."/>
            <person name="Savard J."/>
            <person name="Schinko J.B."/>
            <person name="Schmitt C."/>
            <person name="Schoppmeier M."/>
            <person name="Schroder R."/>
            <person name="Shippy T.D."/>
            <person name="Simonnet F."/>
            <person name="Marques-Souza H."/>
            <person name="Tautz D."/>
            <person name="Tomoyasu Y."/>
            <person name="Trauner J."/>
            <person name="Van der Zee M."/>
            <person name="Vervoort M."/>
            <person name="Wittkopp N."/>
            <person name="Wimmer E.A."/>
            <person name="Yang X."/>
            <person name="Jones A.K."/>
            <person name="Sattelle D.B."/>
            <person name="Ebert P.R."/>
            <person name="Nelson D."/>
            <person name="Scott J.G."/>
            <person name="Beeman R.W."/>
            <person name="Muthukrishnan S."/>
            <person name="Kramer K.J."/>
            <person name="Arakane Y."/>
            <person name="Beeman R.W."/>
            <person name="Zhu Q."/>
            <person name="Hogenkamp D."/>
            <person name="Dixit R."/>
            <person name="Oppert B."/>
            <person name="Jiang H."/>
            <person name="Zou Z."/>
            <person name="Marshall J."/>
            <person name="Elpidina E."/>
            <person name="Vinokurov K."/>
            <person name="Oppert C."/>
            <person name="Zou Z."/>
            <person name="Evans J."/>
            <person name="Lu Z."/>
            <person name="Zhao P."/>
            <person name="Sumathipala N."/>
            <person name="Altincicek B."/>
            <person name="Vilcinskas A."/>
            <person name="Williams M."/>
            <person name="Hultmark D."/>
            <person name="Hetru C."/>
            <person name="Jiang H."/>
            <person name="Grimmelikhuijzen C.J."/>
            <person name="Hauser F."/>
            <person name="Cazzamali G."/>
            <person name="Williamson M."/>
            <person name="Park Y."/>
            <person name="Li B."/>
            <person name="Tanaka Y."/>
            <person name="Predel R."/>
            <person name="Neupert S."/>
            <person name="Schachtner J."/>
            <person name="Verleyen P."/>
            <person name="Raible F."/>
            <person name="Bork P."/>
            <person name="Friedrich M."/>
            <person name="Walden K.K."/>
            <person name="Robertson H.M."/>
            <person name="Angeli S."/>
            <person name="Foret S."/>
            <person name="Bucher G."/>
            <person name="Schuetz S."/>
            <person name="Maleszka R."/>
            <person name="Wimmer E.A."/>
            <person name="Beeman R.W."/>
            <person name="Lorenzen M."/>
            <person name="Tomoyasu Y."/>
            <person name="Miller S.C."/>
            <person name="Grossmann D."/>
            <person name="Bucher G."/>
        </authorList>
    </citation>
    <scope>NUCLEOTIDE SEQUENCE [LARGE SCALE GENOMIC DNA]</scope>
    <source>
        <strain evidence="2 3">Georgia GA2</strain>
    </source>
</reference>
<keyword evidence="3" id="KW-1185">Reference proteome</keyword>
<evidence type="ECO:0000259" key="1">
    <source>
        <dbReference type="PROSITE" id="PS50177"/>
    </source>
</evidence>
<dbReference type="PROSITE" id="PS50177">
    <property type="entry name" value="NTF2_DOMAIN"/>
    <property type="match status" value="1"/>
</dbReference>
<reference evidence="2 3" key="2">
    <citation type="journal article" date="2010" name="Nucleic Acids Res.">
        <title>BeetleBase in 2010: revisions to provide comprehensive genomic information for Tribolium castaneum.</title>
        <authorList>
            <person name="Kim H.S."/>
            <person name="Murphy T."/>
            <person name="Xia J."/>
            <person name="Caragea D."/>
            <person name="Park Y."/>
            <person name="Beeman R.W."/>
            <person name="Lorenzen M.D."/>
            <person name="Butcher S."/>
            <person name="Manak J.R."/>
            <person name="Brown S.J."/>
        </authorList>
    </citation>
    <scope>GENOME REANNOTATION</scope>
    <source>
        <strain evidence="2 3">Georgia GA2</strain>
    </source>
</reference>
<protein>
    <submittedName>
        <fullName evidence="2">Uncharacterized protein C3orf38-like protein</fullName>
    </submittedName>
</protein>
<dbReference type="InterPro" id="IPR032710">
    <property type="entry name" value="NTF2-like_dom_sf"/>
</dbReference>